<keyword evidence="3" id="KW-1185">Reference proteome</keyword>
<dbReference type="EMBL" id="FMWP01000052">
    <property type="protein sequence ID" value="SCZ94331.1"/>
    <property type="molecule type" value="Genomic_DNA"/>
</dbReference>
<dbReference type="InterPro" id="IPR049163">
    <property type="entry name" value="Pif1-like_2B_dom"/>
</dbReference>
<dbReference type="SUPFAM" id="SSF52540">
    <property type="entry name" value="P-loop containing nucleoside triphosphate hydrolases"/>
    <property type="match status" value="1"/>
</dbReference>
<evidence type="ECO:0000259" key="1">
    <source>
        <dbReference type="Pfam" id="PF21530"/>
    </source>
</evidence>
<sequence>MMSTNRPFSLKDADNERVGRPELFSRQIGLELATPEAVVVEALQRIRDKFSQELAAACSIATDSTIPFNTSSLNVNPRVVYTHHQLVTLHAADSVENEDESLFSIEYLQSFNIAGMPLHAAKFKVGYPVMLLRNLEPAAGLCNGTRLLLTRLHTRVLEAIIRTGDHAGQPVMLPRITLKTGSSAELPFTLHRTQFPIRLAMAMTFNKLQGPSLAQVGVCLETPVFSHGQVAAVKRSTLDAGLDDGLSPSWGSQRTKKVVQ</sequence>
<dbReference type="GO" id="GO:0006260">
    <property type="term" value="P:DNA replication"/>
    <property type="evidence" value="ECO:0007669"/>
    <property type="project" value="TreeGrafter"/>
</dbReference>
<evidence type="ECO:0000313" key="3">
    <source>
        <dbReference type="Proteomes" id="UP000249723"/>
    </source>
</evidence>
<dbReference type="AlphaFoldDB" id="A0A2X0L6B9"/>
<organism evidence="2 3">
    <name type="scientific">Microbotryum saponariae</name>
    <dbReference type="NCBI Taxonomy" id="289078"/>
    <lineage>
        <taxon>Eukaryota</taxon>
        <taxon>Fungi</taxon>
        <taxon>Dikarya</taxon>
        <taxon>Basidiomycota</taxon>
        <taxon>Pucciniomycotina</taxon>
        <taxon>Microbotryomycetes</taxon>
        <taxon>Microbotryales</taxon>
        <taxon>Microbotryaceae</taxon>
        <taxon>Microbotryum</taxon>
    </lineage>
</organism>
<evidence type="ECO:0000313" key="2">
    <source>
        <dbReference type="EMBL" id="SCZ94331.1"/>
    </source>
</evidence>
<dbReference type="GO" id="GO:0005657">
    <property type="term" value="C:replication fork"/>
    <property type="evidence" value="ECO:0007669"/>
    <property type="project" value="TreeGrafter"/>
</dbReference>
<feature type="domain" description="DNA helicase Pif1-like 2B" evidence="1">
    <location>
        <begin position="106"/>
        <end position="152"/>
    </location>
</feature>
<protein>
    <submittedName>
        <fullName evidence="2">BZ3500_MvSof-1268-A1-R1_Chr12-2g03825 protein</fullName>
    </submittedName>
</protein>
<reference evidence="3" key="1">
    <citation type="submission" date="2016-10" db="EMBL/GenBank/DDBJ databases">
        <authorList>
            <person name="Jeantristanb JTB J.-T."/>
            <person name="Ricardo R."/>
        </authorList>
    </citation>
    <scope>NUCLEOTIDE SEQUENCE [LARGE SCALE GENOMIC DNA]</scope>
</reference>
<gene>
    <name evidence="2" type="ORF">BZ3500_MVSOF-1268-A1-R1_CHR12-2G03825</name>
</gene>
<dbReference type="STRING" id="289078.A0A2X0L6B9"/>
<dbReference type="Proteomes" id="UP000249723">
    <property type="component" value="Unassembled WGS sequence"/>
</dbReference>
<dbReference type="PANTHER" id="PTHR23274:SF51">
    <property type="entry name" value="OS03G0423850 PROTEIN"/>
    <property type="match status" value="1"/>
</dbReference>
<dbReference type="Pfam" id="PF21530">
    <property type="entry name" value="Pif1_2B_dom"/>
    <property type="match status" value="1"/>
</dbReference>
<accession>A0A2X0L6B9</accession>
<proteinExistence type="predicted"/>
<name>A0A2X0L6B9_9BASI</name>
<dbReference type="PANTHER" id="PTHR23274">
    <property type="entry name" value="DNA HELICASE-RELATED"/>
    <property type="match status" value="1"/>
</dbReference>
<dbReference type="InterPro" id="IPR027417">
    <property type="entry name" value="P-loop_NTPase"/>
</dbReference>